<feature type="region of interest" description="Disordered" evidence="1">
    <location>
        <begin position="1"/>
        <end position="59"/>
    </location>
</feature>
<dbReference type="EMBL" id="SKBN01000016">
    <property type="protein sequence ID" value="TGJ87236.1"/>
    <property type="molecule type" value="Genomic_DNA"/>
</dbReference>
<evidence type="ECO:0000313" key="2">
    <source>
        <dbReference type="EMBL" id="TGJ87236.1"/>
    </source>
</evidence>
<gene>
    <name evidence="2" type="ORF">E0Z10_g1505</name>
</gene>
<name>A0A4Z0ZCE1_9PEZI</name>
<accession>A0A4Z0ZCE1</accession>
<organism evidence="2 3">
    <name type="scientific">Xylaria hypoxylon</name>
    <dbReference type="NCBI Taxonomy" id="37992"/>
    <lineage>
        <taxon>Eukaryota</taxon>
        <taxon>Fungi</taxon>
        <taxon>Dikarya</taxon>
        <taxon>Ascomycota</taxon>
        <taxon>Pezizomycotina</taxon>
        <taxon>Sordariomycetes</taxon>
        <taxon>Xylariomycetidae</taxon>
        <taxon>Xylariales</taxon>
        <taxon>Xylariaceae</taxon>
        <taxon>Xylaria</taxon>
    </lineage>
</organism>
<proteinExistence type="predicted"/>
<sequence>MSNAPTQNPHTGEIPAASATSSLALHRGSPETEHPVPKVEEDEAPSNVPMTVLDSKEARHDSSLHEITKFLKNAGFHDYEIISTCYLEPMEHRQHKFQITTKVKVSLEVRRKICDAVKAKLGDERERIVFLVGRDSFIEYTPRRK</sequence>
<evidence type="ECO:0000313" key="3">
    <source>
        <dbReference type="Proteomes" id="UP000297716"/>
    </source>
</evidence>
<feature type="compositionally biased region" description="Polar residues" evidence="1">
    <location>
        <begin position="1"/>
        <end position="10"/>
    </location>
</feature>
<keyword evidence="3" id="KW-1185">Reference proteome</keyword>
<protein>
    <submittedName>
        <fullName evidence="2">Uncharacterized protein</fullName>
    </submittedName>
</protein>
<evidence type="ECO:0000256" key="1">
    <source>
        <dbReference type="SAM" id="MobiDB-lite"/>
    </source>
</evidence>
<feature type="compositionally biased region" description="Basic and acidic residues" evidence="1">
    <location>
        <begin position="28"/>
        <end position="39"/>
    </location>
</feature>
<dbReference type="Proteomes" id="UP000297716">
    <property type="component" value="Unassembled WGS sequence"/>
</dbReference>
<reference evidence="2 3" key="1">
    <citation type="submission" date="2019-03" db="EMBL/GenBank/DDBJ databases">
        <title>Draft genome sequence of Xylaria hypoxylon DSM 108379, a ubiquitous saprotrophic-parasitic fungi on hardwood.</title>
        <authorList>
            <person name="Buettner E."/>
            <person name="Leonhardt S."/>
            <person name="Gebauer A.M."/>
            <person name="Liers C."/>
            <person name="Hofrichter M."/>
            <person name="Kellner H."/>
        </authorList>
    </citation>
    <scope>NUCLEOTIDE SEQUENCE [LARGE SCALE GENOMIC DNA]</scope>
    <source>
        <strain evidence="2 3">DSM 108379</strain>
    </source>
</reference>
<comment type="caution">
    <text evidence="2">The sequence shown here is derived from an EMBL/GenBank/DDBJ whole genome shotgun (WGS) entry which is preliminary data.</text>
</comment>
<dbReference type="AlphaFoldDB" id="A0A4Z0ZCE1"/>